<sequence>MPSSAIHSVYTETILNEDKEWVFRDSIQIPLDLGRYVKANSAIHFAGGEDEDVLFCTLLSYGCSHLASAEVSLSARSIKVTVYCLRNGLERKWTTTYFGTAGEFEKSETFGSYDIGQISGGVTEDGDSVLLLCRPASRYSQTTAYIVRENGFTKRTPPSDTDASYSFLAGSLSDDSEHIFYTRSGTAFGKRGQAQVVEVYSIRHLACVKAVTFAFGDGHHMRNTQLIRPLRVKGSVYLAITTSSFDEDGDPSPMLIASSDGKLQRNFAGLGTVYSGASTSLGTFISPDGRYMFVTERTTAVVKHWDLENPTLNPLGKVRLPEVEYAKSRRWLIYGKETVMDDAIAEQIICTRYSPGGATFTIVTVNNSMVVVNVLLTFNLQLIYNESVQGPDWPGLVPLHAGFNDLTGLNIFGMYPAKIMRAENGLLRLYGAKAILISLPQIFANIKSIESYFDFSHNRAQDLKTAIKNREATPELRFRWKAGVMNRNDADAIKLENGRWPTASIDDEGRQRRFYERVFVNSKSSVSMQSTAELRNFFVPHLLSFRYPWAPEQTVSVFGVIMKNEYYVIAIGPSPCEPRAGHDIIRALCVSDIETGDEQQQIEVYKSGPNFILYVDRLGDKLGGYSGAPIPLPRCTVISPHFLEEDAWYDTHIVHRSAHITMPTGWIHTPNPALMETANFYAFFRPNTFVLQDQILYGHRTRSVYVMPKYLLWREYGLRGLQKENPNNIFFGGGQFADRLGPYFRSIYEDKTYDDTFPLFPSTFAMVCNEAHRSQRTLHIDAFFRRLHQEKELVLENGHALSCSFPLACRARPIASLSFMRHLVMYAHKVNDIGAVKVKAGATKRRDTSYDYDNRWYRWWLLIRKLSLYPRAIWENWFADGGHPEPNTTHITLPLPGFCSFQHKLYRPPPVSGSGVGRDDTFWEFMRAASPGDENNLFTWERYVLEYVRKSGNATASPFTRLVEEILQMKDKDIQLAFLKVVWLEKLLAWKMETFGLRIFLTRKALPMLVLCISHLSISIALTGQHDAKKEMTRDKGVLLLVGIEAMVVFYIISIKVRQLYRIPRLFFRSLFNYMDGIALSISLAMFFMVATGVEPSRSFLGFSTLASWIAAILMLRIHRSIGMLLLLLTETVQGVFPFLVLLAFILLGS</sequence>
<evidence type="ECO:0000313" key="3">
    <source>
        <dbReference type="Proteomes" id="UP001307849"/>
    </source>
</evidence>
<reference evidence="2 3" key="1">
    <citation type="submission" date="2019-10" db="EMBL/GenBank/DDBJ databases">
        <authorList>
            <person name="Palmer J.M."/>
        </authorList>
    </citation>
    <scope>NUCLEOTIDE SEQUENCE [LARGE SCALE GENOMIC DNA]</scope>
    <source>
        <strain evidence="2 3">TWF506</strain>
    </source>
</reference>
<organism evidence="2 3">
    <name type="scientific">Arthrobotrys conoides</name>
    <dbReference type="NCBI Taxonomy" id="74498"/>
    <lineage>
        <taxon>Eukaryota</taxon>
        <taxon>Fungi</taxon>
        <taxon>Dikarya</taxon>
        <taxon>Ascomycota</taxon>
        <taxon>Pezizomycotina</taxon>
        <taxon>Orbiliomycetes</taxon>
        <taxon>Orbiliales</taxon>
        <taxon>Orbiliaceae</taxon>
        <taxon>Arthrobotrys</taxon>
    </lineage>
</organism>
<evidence type="ECO:0000256" key="1">
    <source>
        <dbReference type="SAM" id="Phobius"/>
    </source>
</evidence>
<proteinExistence type="predicted"/>
<protein>
    <submittedName>
        <fullName evidence="2">Uncharacterized protein</fullName>
    </submittedName>
</protein>
<feature type="transmembrane region" description="Helical" evidence="1">
    <location>
        <begin position="1125"/>
        <end position="1148"/>
    </location>
</feature>
<gene>
    <name evidence="2" type="ORF">TWF506_004179</name>
</gene>
<name>A0AAN8N793_9PEZI</name>
<feature type="transmembrane region" description="Helical" evidence="1">
    <location>
        <begin position="1074"/>
        <end position="1094"/>
    </location>
</feature>
<dbReference type="Proteomes" id="UP001307849">
    <property type="component" value="Unassembled WGS sequence"/>
</dbReference>
<feature type="transmembrane region" description="Helical" evidence="1">
    <location>
        <begin position="1037"/>
        <end position="1053"/>
    </location>
</feature>
<keyword evidence="1" id="KW-1133">Transmembrane helix</keyword>
<feature type="transmembrane region" description="Helical" evidence="1">
    <location>
        <begin position="1005"/>
        <end position="1025"/>
    </location>
</feature>
<keyword evidence="1" id="KW-0812">Transmembrane</keyword>
<keyword evidence="1" id="KW-0472">Membrane</keyword>
<accession>A0AAN8N793</accession>
<dbReference type="AlphaFoldDB" id="A0AAN8N793"/>
<feature type="transmembrane region" description="Helical" evidence="1">
    <location>
        <begin position="1100"/>
        <end position="1118"/>
    </location>
</feature>
<dbReference type="EMBL" id="JAVHJM010000013">
    <property type="protein sequence ID" value="KAK6499550.1"/>
    <property type="molecule type" value="Genomic_DNA"/>
</dbReference>
<dbReference type="SUPFAM" id="SSF75011">
    <property type="entry name" value="3-carboxy-cis,cis-mucoante lactonizing enzyme"/>
    <property type="match status" value="1"/>
</dbReference>
<keyword evidence="3" id="KW-1185">Reference proteome</keyword>
<comment type="caution">
    <text evidence="2">The sequence shown here is derived from an EMBL/GenBank/DDBJ whole genome shotgun (WGS) entry which is preliminary data.</text>
</comment>
<evidence type="ECO:0000313" key="2">
    <source>
        <dbReference type="EMBL" id="KAK6499550.1"/>
    </source>
</evidence>